<dbReference type="GO" id="GO:0005886">
    <property type="term" value="C:plasma membrane"/>
    <property type="evidence" value="ECO:0007669"/>
    <property type="project" value="UniProtKB-SubCell"/>
</dbReference>
<dbReference type="Gene3D" id="3.40.50.300">
    <property type="entry name" value="P-loop containing nucleotide triphosphate hydrolases"/>
    <property type="match status" value="1"/>
</dbReference>
<comment type="similarity">
    <text evidence="5">Belongs to the ABC transporter superfamily. Macrolide exporter (TC 3.A.1.122) family.</text>
</comment>
<keyword evidence="4 7" id="KW-0067">ATP-binding</keyword>
<evidence type="ECO:0000259" key="6">
    <source>
        <dbReference type="PROSITE" id="PS50893"/>
    </source>
</evidence>
<dbReference type="SMART" id="SM00382">
    <property type="entry name" value="AAA"/>
    <property type="match status" value="1"/>
</dbReference>
<dbReference type="SUPFAM" id="SSF52540">
    <property type="entry name" value="P-loop containing nucleoside triphosphate hydrolases"/>
    <property type="match status" value="1"/>
</dbReference>
<dbReference type="Proteomes" id="UP000193100">
    <property type="component" value="Chromosome"/>
</dbReference>
<dbReference type="PROSITE" id="PS00211">
    <property type="entry name" value="ABC_TRANSPORTER_1"/>
    <property type="match status" value="1"/>
</dbReference>
<name>A0A1W6KAW5_9GAMM</name>
<evidence type="ECO:0000256" key="3">
    <source>
        <dbReference type="ARBA" id="ARBA00022741"/>
    </source>
</evidence>
<feature type="domain" description="ABC transporter" evidence="6">
    <location>
        <begin position="16"/>
        <end position="242"/>
    </location>
</feature>
<accession>A0A1W6KAW5</accession>
<dbReference type="PROSITE" id="PS50893">
    <property type="entry name" value="ABC_TRANSPORTER_2"/>
    <property type="match status" value="1"/>
</dbReference>
<evidence type="ECO:0000256" key="5">
    <source>
        <dbReference type="ARBA" id="ARBA00038388"/>
    </source>
</evidence>
<keyword evidence="3" id="KW-0547">Nucleotide-binding</keyword>
<dbReference type="InterPro" id="IPR017871">
    <property type="entry name" value="ABC_transporter-like_CS"/>
</dbReference>
<evidence type="ECO:0000256" key="4">
    <source>
        <dbReference type="ARBA" id="ARBA00022840"/>
    </source>
</evidence>
<comment type="subcellular location">
    <subcellularLocation>
        <location evidence="1">Cell inner membrane</location>
        <topology evidence="1">Multi-pass membrane protein</topology>
    </subcellularLocation>
</comment>
<keyword evidence="7" id="KW-0449">Lipoprotein</keyword>
<dbReference type="AlphaFoldDB" id="A0A1W6KAW5"/>
<proteinExistence type="inferred from homology"/>
<gene>
    <name evidence="7" type="primary">lolD</name>
    <name evidence="7" type="ORF">MARSALSMR5_02507</name>
</gene>
<protein>
    <submittedName>
        <fullName evidence="7">Lipoprotein-releasing system ATP-binding protein LolD</fullName>
        <ecNumber evidence="7">3.6.3.-</ecNumber>
    </submittedName>
</protein>
<sequence>MSDLSDHKPDNVSPMLKVSNLTHKVSLETDTLTILQGVSLEINRGESVAIVGRSGSGKTTLLGLLAGLDTPSDGTVELDGSVISKLSEDERAKLRSRRVGFVFQSFQLLPALTALENVMLPLELGGFDSPKAKAKELLERVGLGERLSHTPRQLSGGEQQRVAIARAFASEPAILFADEPTGNLDNRTGADVSDLLMTLNREQGTTLVMVTHDERLAARCGRQFNIEAGVLTEPSTAPQTEAVN</sequence>
<dbReference type="InterPro" id="IPR003593">
    <property type="entry name" value="AAA+_ATPase"/>
</dbReference>
<dbReference type="CDD" id="cd03255">
    <property type="entry name" value="ABC_MJ0796_LolCDE_FtsE"/>
    <property type="match status" value="1"/>
</dbReference>
<dbReference type="GO" id="GO:0005524">
    <property type="term" value="F:ATP binding"/>
    <property type="evidence" value="ECO:0007669"/>
    <property type="project" value="UniProtKB-KW"/>
</dbReference>
<dbReference type="PANTHER" id="PTHR42798:SF2">
    <property type="entry name" value="ABC TRANSPORTER ATP-BINDING PROTEIN MG467-RELATED"/>
    <property type="match status" value="1"/>
</dbReference>
<keyword evidence="2" id="KW-0813">Transport</keyword>
<dbReference type="STRING" id="1420917.AU15_06465"/>
<dbReference type="GO" id="GO:0022857">
    <property type="term" value="F:transmembrane transporter activity"/>
    <property type="evidence" value="ECO:0007669"/>
    <property type="project" value="UniProtKB-ARBA"/>
</dbReference>
<dbReference type="InterPro" id="IPR017911">
    <property type="entry name" value="MacB-like_ATP-bd"/>
</dbReference>
<dbReference type="EC" id="3.6.3.-" evidence="7"/>
<evidence type="ECO:0000313" key="7">
    <source>
        <dbReference type="EMBL" id="ARM84570.1"/>
    </source>
</evidence>
<evidence type="ECO:0000313" key="8">
    <source>
        <dbReference type="Proteomes" id="UP000193100"/>
    </source>
</evidence>
<keyword evidence="7" id="KW-0378">Hydrolase</keyword>
<dbReference type="InterPro" id="IPR027417">
    <property type="entry name" value="P-loop_NTPase"/>
</dbReference>
<dbReference type="GO" id="GO:1902495">
    <property type="term" value="C:transmembrane transporter complex"/>
    <property type="evidence" value="ECO:0007669"/>
    <property type="project" value="UniProtKB-ARBA"/>
</dbReference>
<dbReference type="Pfam" id="PF00005">
    <property type="entry name" value="ABC_tran"/>
    <property type="match status" value="1"/>
</dbReference>
<dbReference type="GO" id="GO:0016887">
    <property type="term" value="F:ATP hydrolysis activity"/>
    <property type="evidence" value="ECO:0007669"/>
    <property type="project" value="InterPro"/>
</dbReference>
<dbReference type="PANTHER" id="PTHR42798">
    <property type="entry name" value="LIPOPROTEIN-RELEASING SYSTEM ATP-BINDING PROTEIN LOLD"/>
    <property type="match status" value="1"/>
</dbReference>
<organism evidence="7 8">
    <name type="scientific">Marinobacter salarius</name>
    <dbReference type="NCBI Taxonomy" id="1420917"/>
    <lineage>
        <taxon>Bacteria</taxon>
        <taxon>Pseudomonadati</taxon>
        <taxon>Pseudomonadota</taxon>
        <taxon>Gammaproteobacteria</taxon>
        <taxon>Pseudomonadales</taxon>
        <taxon>Marinobacteraceae</taxon>
        <taxon>Marinobacter</taxon>
    </lineage>
</organism>
<evidence type="ECO:0000256" key="2">
    <source>
        <dbReference type="ARBA" id="ARBA00022448"/>
    </source>
</evidence>
<reference evidence="7 8" key="1">
    <citation type="submission" date="2017-04" db="EMBL/GenBank/DDBJ databases">
        <title>Genome Sequence of Marinobacter salarius strain SMR5 Isolated from a culture of the Diatom Skeletonema marinoi.</title>
        <authorList>
            <person name="Topel M."/>
            <person name="Pinder M.I.M."/>
            <person name="Johansson O.N."/>
            <person name="Kourtchenko O."/>
            <person name="Godhe A."/>
            <person name="Clarke A.K."/>
        </authorList>
    </citation>
    <scope>NUCLEOTIDE SEQUENCE [LARGE SCALE GENOMIC DNA]</scope>
    <source>
        <strain evidence="7 8">SMR5</strain>
    </source>
</reference>
<dbReference type="InterPro" id="IPR003439">
    <property type="entry name" value="ABC_transporter-like_ATP-bd"/>
</dbReference>
<dbReference type="FunFam" id="3.40.50.300:FF:000032">
    <property type="entry name" value="Export ABC transporter ATP-binding protein"/>
    <property type="match status" value="1"/>
</dbReference>
<dbReference type="EMBL" id="CP020931">
    <property type="protein sequence ID" value="ARM84570.1"/>
    <property type="molecule type" value="Genomic_DNA"/>
</dbReference>
<evidence type="ECO:0000256" key="1">
    <source>
        <dbReference type="ARBA" id="ARBA00004429"/>
    </source>
</evidence>